<accession>W4PXF0</accession>
<keyword evidence="1" id="KW-0472">Membrane</keyword>
<proteinExistence type="predicted"/>
<keyword evidence="1" id="KW-1133">Transmembrane helix</keyword>
<dbReference type="EMBL" id="BAUT01000001">
    <property type="protein sequence ID" value="GAE24153.1"/>
    <property type="molecule type" value="Genomic_DNA"/>
</dbReference>
<name>W4PXF0_9BACI</name>
<organism evidence="2 3">
    <name type="scientific">Halalkalibacter wakoensis JCM 9140</name>
    <dbReference type="NCBI Taxonomy" id="1236970"/>
    <lineage>
        <taxon>Bacteria</taxon>
        <taxon>Bacillati</taxon>
        <taxon>Bacillota</taxon>
        <taxon>Bacilli</taxon>
        <taxon>Bacillales</taxon>
        <taxon>Bacillaceae</taxon>
        <taxon>Halalkalibacter</taxon>
    </lineage>
</organism>
<dbReference type="Proteomes" id="UP000018890">
    <property type="component" value="Unassembled WGS sequence"/>
</dbReference>
<protein>
    <submittedName>
        <fullName evidence="2">Cell division protein FtsQ</fullName>
    </submittedName>
</protein>
<evidence type="ECO:0000256" key="1">
    <source>
        <dbReference type="SAM" id="Phobius"/>
    </source>
</evidence>
<sequence length="52" mass="6241">MSKEKVVTINERIPSLKEQRKQRSNRRLLFFLSFLFYSSFINGLLSISFKSR</sequence>
<dbReference type="STRING" id="1236970.JCM9140_63"/>
<evidence type="ECO:0000313" key="3">
    <source>
        <dbReference type="Proteomes" id="UP000018890"/>
    </source>
</evidence>
<reference evidence="2" key="1">
    <citation type="journal article" date="2014" name="Genome Announc.">
        <title>Draft Genome Sequences of Three Alkaliphilic Bacillus Strains, Bacillus wakoensis JCM 9140T, Bacillus akibai JCM 9157T, and Bacillus hemicellulosilyticus JCM 9152T.</title>
        <authorList>
            <person name="Yuki M."/>
            <person name="Oshima K."/>
            <person name="Suda W."/>
            <person name="Oshida Y."/>
            <person name="Kitamura K."/>
            <person name="Iida T."/>
            <person name="Hattori M."/>
            <person name="Ohkuma M."/>
        </authorList>
    </citation>
    <scope>NUCLEOTIDE SEQUENCE [LARGE SCALE GENOMIC DNA]</scope>
    <source>
        <strain evidence="2">JCM 9140</strain>
    </source>
</reference>
<keyword evidence="2" id="KW-0131">Cell cycle</keyword>
<dbReference type="AlphaFoldDB" id="W4PXF0"/>
<keyword evidence="1" id="KW-0812">Transmembrane</keyword>
<dbReference type="GO" id="GO:0051301">
    <property type="term" value="P:cell division"/>
    <property type="evidence" value="ECO:0007669"/>
    <property type="project" value="UniProtKB-KW"/>
</dbReference>
<keyword evidence="2" id="KW-0132">Cell division</keyword>
<keyword evidence="3" id="KW-1185">Reference proteome</keyword>
<feature type="transmembrane region" description="Helical" evidence="1">
    <location>
        <begin position="28"/>
        <end position="49"/>
    </location>
</feature>
<gene>
    <name evidence="2" type="ORF">JCM9140_63</name>
</gene>
<evidence type="ECO:0000313" key="2">
    <source>
        <dbReference type="EMBL" id="GAE24153.1"/>
    </source>
</evidence>
<dbReference type="RefSeq" id="WP_235715237.1">
    <property type="nucleotide sequence ID" value="NZ_BAUT01000001.1"/>
</dbReference>
<comment type="caution">
    <text evidence="2">The sequence shown here is derived from an EMBL/GenBank/DDBJ whole genome shotgun (WGS) entry which is preliminary data.</text>
</comment>